<dbReference type="InterPro" id="IPR001412">
    <property type="entry name" value="aa-tRNA-synth_I_CS"/>
</dbReference>
<feature type="short sequence motif" description="'KMSKS' region" evidence="8">
    <location>
        <begin position="192"/>
        <end position="196"/>
    </location>
</feature>
<gene>
    <name evidence="8 10" type="primary">trpS</name>
    <name evidence="10" type="ORF">LSG31_08180</name>
</gene>
<dbReference type="SUPFAM" id="SSF52374">
    <property type="entry name" value="Nucleotidylyl transferase"/>
    <property type="match status" value="1"/>
</dbReference>
<accession>A0ABY4CU96</accession>
<dbReference type="Proteomes" id="UP000830167">
    <property type="component" value="Chromosome"/>
</dbReference>
<dbReference type="InterPro" id="IPR002306">
    <property type="entry name" value="Trp-tRNA-ligase"/>
</dbReference>
<dbReference type="PROSITE" id="PS00178">
    <property type="entry name" value="AA_TRNA_LIGASE_I"/>
    <property type="match status" value="1"/>
</dbReference>
<comment type="similarity">
    <text evidence="1 8 9">Belongs to the class-I aminoacyl-tRNA synthetase family.</text>
</comment>
<comment type="catalytic activity">
    <reaction evidence="7 8">
        <text>tRNA(Trp) + L-tryptophan + ATP = L-tryptophyl-tRNA(Trp) + AMP + diphosphate + H(+)</text>
        <dbReference type="Rhea" id="RHEA:24080"/>
        <dbReference type="Rhea" id="RHEA-COMP:9671"/>
        <dbReference type="Rhea" id="RHEA-COMP:9705"/>
        <dbReference type="ChEBI" id="CHEBI:15378"/>
        <dbReference type="ChEBI" id="CHEBI:30616"/>
        <dbReference type="ChEBI" id="CHEBI:33019"/>
        <dbReference type="ChEBI" id="CHEBI:57912"/>
        <dbReference type="ChEBI" id="CHEBI:78442"/>
        <dbReference type="ChEBI" id="CHEBI:78535"/>
        <dbReference type="ChEBI" id="CHEBI:456215"/>
        <dbReference type="EC" id="6.1.1.2"/>
    </reaction>
</comment>
<evidence type="ECO:0000256" key="8">
    <source>
        <dbReference type="HAMAP-Rule" id="MF_00140"/>
    </source>
</evidence>
<keyword evidence="2 8" id="KW-0436">Ligase</keyword>
<feature type="binding site" evidence="8">
    <location>
        <begin position="17"/>
        <end position="18"/>
    </location>
    <ligand>
        <name>ATP</name>
        <dbReference type="ChEBI" id="CHEBI:30616"/>
    </ligand>
</feature>
<comment type="subunit">
    <text evidence="8">Homodimer.</text>
</comment>
<comment type="function">
    <text evidence="8">Catalyzes the attachment of tryptophan to tRNA(Trp).</text>
</comment>
<keyword evidence="3 8" id="KW-0547">Nucleotide-binding</keyword>
<keyword evidence="5 8" id="KW-0648">Protein biosynthesis</keyword>
<feature type="binding site" evidence="8">
    <location>
        <begin position="144"/>
        <end position="146"/>
    </location>
    <ligand>
        <name>ATP</name>
        <dbReference type="ChEBI" id="CHEBI:30616"/>
    </ligand>
</feature>
<feature type="binding site" evidence="8">
    <location>
        <begin position="192"/>
        <end position="196"/>
    </location>
    <ligand>
        <name>ATP</name>
        <dbReference type="ChEBI" id="CHEBI:30616"/>
    </ligand>
</feature>
<sequence>MMRILSGIQPSGTLTLGNYLGALQRFVELQHQAECFFCVVDLHAWTVQPDPQQLHERTLQLAAMYLACGIDPDQAALFVQSHVSAHAELGWLVQCLTYLGELERMTQFKEKRQGKESVVAGLMTYPALMAADILLYQTTHVPVGEDQKQHLELTRDIAERFNNRYGQTFVIPDPLISDVGARIMSLDDPTKKMSKSNPNSNSYISLLDSPDTILNKCKRAVTDSDKEIRYDWDAKPAISNLIEIHALCSGLTIEAVEALYQGKGYGDFKKGVAESVINRLRPIQERYERIQKENLVQEAFRKGAEKARFVANATLTTVRERMGLVLPF</sequence>
<organism evidence="10 11">
    <name type="scientific">Fodinisporobacter ferrooxydans</name>
    <dbReference type="NCBI Taxonomy" id="2901836"/>
    <lineage>
        <taxon>Bacteria</taxon>
        <taxon>Bacillati</taxon>
        <taxon>Bacillota</taxon>
        <taxon>Bacilli</taxon>
        <taxon>Bacillales</taxon>
        <taxon>Alicyclobacillaceae</taxon>
        <taxon>Fodinisporobacter</taxon>
    </lineage>
</organism>
<feature type="short sequence motif" description="'HIGH' region" evidence="8">
    <location>
        <begin position="10"/>
        <end position="18"/>
    </location>
</feature>
<name>A0ABY4CU96_9BACL</name>
<dbReference type="Gene3D" id="1.10.240.10">
    <property type="entry name" value="Tyrosyl-Transfer RNA Synthetase"/>
    <property type="match status" value="1"/>
</dbReference>
<evidence type="ECO:0000256" key="7">
    <source>
        <dbReference type="ARBA" id="ARBA00049929"/>
    </source>
</evidence>
<feature type="binding site" evidence="8">
    <location>
        <position position="183"/>
    </location>
    <ligand>
        <name>ATP</name>
        <dbReference type="ChEBI" id="CHEBI:30616"/>
    </ligand>
</feature>
<dbReference type="InterPro" id="IPR002305">
    <property type="entry name" value="aa-tRNA-synth_Ic"/>
</dbReference>
<dbReference type="Pfam" id="PF00579">
    <property type="entry name" value="tRNA-synt_1b"/>
    <property type="match status" value="1"/>
</dbReference>
<dbReference type="HAMAP" id="MF_00140_B">
    <property type="entry name" value="Trp_tRNA_synth_B"/>
    <property type="match status" value="1"/>
</dbReference>
<proteinExistence type="inferred from homology"/>
<evidence type="ECO:0000313" key="11">
    <source>
        <dbReference type="Proteomes" id="UP000830167"/>
    </source>
</evidence>
<dbReference type="InterPro" id="IPR050203">
    <property type="entry name" value="Trp-tRNA_synthetase"/>
</dbReference>
<dbReference type="RefSeq" id="WP_347439467.1">
    <property type="nucleotide sequence ID" value="NZ_CP089291.1"/>
</dbReference>
<dbReference type="PRINTS" id="PR01039">
    <property type="entry name" value="TRNASYNTHTRP"/>
</dbReference>
<keyword evidence="4 8" id="KW-0067">ATP-binding</keyword>
<feature type="binding site" evidence="8">
    <location>
        <position position="132"/>
    </location>
    <ligand>
        <name>L-tryptophan</name>
        <dbReference type="ChEBI" id="CHEBI:57912"/>
    </ligand>
</feature>
<keyword evidence="8" id="KW-0963">Cytoplasm</keyword>
<dbReference type="InterPro" id="IPR024109">
    <property type="entry name" value="Trp-tRNA-ligase_bac-type"/>
</dbReference>
<dbReference type="Gene3D" id="3.40.50.620">
    <property type="entry name" value="HUPs"/>
    <property type="match status" value="1"/>
</dbReference>
<reference evidence="10" key="1">
    <citation type="submission" date="2021-12" db="EMBL/GenBank/DDBJ databases">
        <title>Alicyclobacillaceae gen. nov., sp. nov., isolated from chalcocite enrichment system.</title>
        <authorList>
            <person name="Jiang Z."/>
        </authorList>
    </citation>
    <scope>NUCLEOTIDE SEQUENCE</scope>
    <source>
        <strain evidence="10">MYW30-H2</strain>
    </source>
</reference>
<dbReference type="NCBIfam" id="TIGR00233">
    <property type="entry name" value="trpS"/>
    <property type="match status" value="1"/>
</dbReference>
<protein>
    <recommendedName>
        <fullName evidence="8">Tryptophan--tRNA ligase</fullName>
        <ecNumber evidence="8">6.1.1.2</ecNumber>
    </recommendedName>
    <alternativeName>
        <fullName evidence="8">Tryptophanyl-tRNA synthetase</fullName>
        <shortName evidence="8">TrpRS</shortName>
    </alternativeName>
</protein>
<evidence type="ECO:0000313" key="10">
    <source>
        <dbReference type="EMBL" id="UOF92808.1"/>
    </source>
</evidence>
<evidence type="ECO:0000256" key="6">
    <source>
        <dbReference type="ARBA" id="ARBA00023146"/>
    </source>
</evidence>
<dbReference type="PANTHER" id="PTHR43766:SF1">
    <property type="entry name" value="TRYPTOPHAN--TRNA LIGASE, MITOCHONDRIAL"/>
    <property type="match status" value="1"/>
</dbReference>
<keyword evidence="11" id="KW-1185">Reference proteome</keyword>
<evidence type="ECO:0000256" key="5">
    <source>
        <dbReference type="ARBA" id="ARBA00022917"/>
    </source>
</evidence>
<dbReference type="EMBL" id="CP089291">
    <property type="protein sequence ID" value="UOF92808.1"/>
    <property type="molecule type" value="Genomic_DNA"/>
</dbReference>
<dbReference type="GO" id="GO:0004830">
    <property type="term" value="F:tryptophan-tRNA ligase activity"/>
    <property type="evidence" value="ECO:0007669"/>
    <property type="project" value="UniProtKB-EC"/>
</dbReference>
<keyword evidence="6 8" id="KW-0030">Aminoacyl-tRNA synthetase</keyword>
<dbReference type="EC" id="6.1.1.2" evidence="8"/>
<evidence type="ECO:0000256" key="4">
    <source>
        <dbReference type="ARBA" id="ARBA00022840"/>
    </source>
</evidence>
<feature type="binding site" evidence="8">
    <location>
        <begin position="9"/>
        <end position="11"/>
    </location>
    <ligand>
        <name>ATP</name>
        <dbReference type="ChEBI" id="CHEBI:30616"/>
    </ligand>
</feature>
<comment type="subcellular location">
    <subcellularLocation>
        <location evidence="8">Cytoplasm</location>
    </subcellularLocation>
</comment>
<evidence type="ECO:0000256" key="9">
    <source>
        <dbReference type="RuleBase" id="RU363036"/>
    </source>
</evidence>
<evidence type="ECO:0000256" key="3">
    <source>
        <dbReference type="ARBA" id="ARBA00022741"/>
    </source>
</evidence>
<dbReference type="CDD" id="cd00806">
    <property type="entry name" value="TrpRS_core"/>
    <property type="match status" value="1"/>
</dbReference>
<dbReference type="PANTHER" id="PTHR43766">
    <property type="entry name" value="TRYPTOPHAN--TRNA LIGASE, MITOCHONDRIAL"/>
    <property type="match status" value="1"/>
</dbReference>
<dbReference type="InterPro" id="IPR014729">
    <property type="entry name" value="Rossmann-like_a/b/a_fold"/>
</dbReference>
<evidence type="ECO:0000256" key="2">
    <source>
        <dbReference type="ARBA" id="ARBA00022598"/>
    </source>
</evidence>
<evidence type="ECO:0000256" key="1">
    <source>
        <dbReference type="ARBA" id="ARBA00005594"/>
    </source>
</evidence>